<dbReference type="Proteomes" id="UP000663868">
    <property type="component" value="Unassembled WGS sequence"/>
</dbReference>
<evidence type="ECO:0000313" key="3">
    <source>
        <dbReference type="EMBL" id="CAF4000748.1"/>
    </source>
</evidence>
<evidence type="ECO:0000313" key="2">
    <source>
        <dbReference type="EMBL" id="CAF0860693.1"/>
    </source>
</evidence>
<dbReference type="AlphaFoldDB" id="A0A819NNZ8"/>
<sequence length="256" mass="28199">MMMRIGLLCDFRPAYQLETFASNKGTRKFCFEASGIVGGACRCSCHEPSFLPDRISEKALPPSNPSSSISKPVATQESSTTASVKPELPVEMVSTDAKPQDTAPKKGSPYSDKVLGCNGRACASCGHCRDWHWRRKGNGKKDYEKRTNATCTRGDPLYFPGDISDPYGRGDINPGYYHRSDTPSRTPYDPSAYSRPGYGDYGDCDGGDSGYLPYFGPFLDSGDPYDRLCRYSGYFPDTRLPRTCECSDNHSDMLGD</sequence>
<feature type="compositionally biased region" description="Polar residues" evidence="1">
    <location>
        <begin position="73"/>
        <end position="83"/>
    </location>
</feature>
<proteinExistence type="predicted"/>
<evidence type="ECO:0000256" key="1">
    <source>
        <dbReference type="SAM" id="MobiDB-lite"/>
    </source>
</evidence>
<dbReference type="EMBL" id="CAJNOE010000072">
    <property type="protein sequence ID" value="CAF0860693.1"/>
    <property type="molecule type" value="Genomic_DNA"/>
</dbReference>
<comment type="caution">
    <text evidence="3">The sequence shown here is derived from an EMBL/GenBank/DDBJ whole genome shotgun (WGS) entry which is preliminary data.</text>
</comment>
<name>A0A819NNZ8_9BILA</name>
<accession>A0A819NNZ8</accession>
<gene>
    <name evidence="2" type="ORF">IZO911_LOCUS10111</name>
    <name evidence="3" type="ORF">KXQ929_LOCUS28459</name>
</gene>
<organism evidence="3 4">
    <name type="scientific">Adineta steineri</name>
    <dbReference type="NCBI Taxonomy" id="433720"/>
    <lineage>
        <taxon>Eukaryota</taxon>
        <taxon>Metazoa</taxon>
        <taxon>Spiralia</taxon>
        <taxon>Gnathifera</taxon>
        <taxon>Rotifera</taxon>
        <taxon>Eurotatoria</taxon>
        <taxon>Bdelloidea</taxon>
        <taxon>Adinetida</taxon>
        <taxon>Adinetidae</taxon>
        <taxon>Adineta</taxon>
    </lineage>
</organism>
<protein>
    <submittedName>
        <fullName evidence="3">Uncharacterized protein</fullName>
    </submittedName>
</protein>
<dbReference type="Proteomes" id="UP000663860">
    <property type="component" value="Unassembled WGS sequence"/>
</dbReference>
<feature type="region of interest" description="Disordered" evidence="1">
    <location>
        <begin position="56"/>
        <end position="109"/>
    </location>
</feature>
<evidence type="ECO:0000313" key="4">
    <source>
        <dbReference type="Proteomes" id="UP000663868"/>
    </source>
</evidence>
<reference evidence="3" key="1">
    <citation type="submission" date="2021-02" db="EMBL/GenBank/DDBJ databases">
        <authorList>
            <person name="Nowell W R."/>
        </authorList>
    </citation>
    <scope>NUCLEOTIDE SEQUENCE</scope>
</reference>
<feature type="region of interest" description="Disordered" evidence="1">
    <location>
        <begin position="162"/>
        <end position="190"/>
    </location>
</feature>
<dbReference type="EMBL" id="CAJOBB010002816">
    <property type="protein sequence ID" value="CAF4000748.1"/>
    <property type="molecule type" value="Genomic_DNA"/>
</dbReference>